<keyword evidence="7 9" id="KW-0378">Hydrolase</keyword>
<evidence type="ECO:0000256" key="6">
    <source>
        <dbReference type="ARBA" id="ARBA00022763"/>
    </source>
</evidence>
<evidence type="ECO:0000313" key="11">
    <source>
        <dbReference type="EMBL" id="PVY88921.1"/>
    </source>
</evidence>
<keyword evidence="8 9" id="KW-0234">DNA repair</keyword>
<sequence length="217" mass="25155">MNIFRNDWHETLLPITETEYFLELLQKLETEYRTHRCYPPSDEVFRAFYLTPFKDVKLVFLGQDPYHTPGMANGLSFSVNEGMKVPPSLMNIFKEMDDEFGHHPQTTDFSKVARTGVLFLNTALSVRKGEPMSHDFLNWNRFTDFVIEKLGERDDVVFLLLGRKAMDKTPLIKHKENIVTAAHPSPFSAYKGFFGSNVFKNVNDRLQKIGRTPVDWS</sequence>
<name>A0A2U1DMK2_9FIRM</name>
<evidence type="ECO:0000256" key="9">
    <source>
        <dbReference type="HAMAP-Rule" id="MF_00148"/>
    </source>
</evidence>
<evidence type="ECO:0000256" key="5">
    <source>
        <dbReference type="ARBA" id="ARBA00018429"/>
    </source>
</evidence>
<evidence type="ECO:0000256" key="3">
    <source>
        <dbReference type="ARBA" id="ARBA00008184"/>
    </source>
</evidence>
<dbReference type="Pfam" id="PF03167">
    <property type="entry name" value="UDG"/>
    <property type="match status" value="1"/>
</dbReference>
<dbReference type="NCBIfam" id="NF003592">
    <property type="entry name" value="PRK05254.1-5"/>
    <property type="match status" value="1"/>
</dbReference>
<dbReference type="InterPro" id="IPR005122">
    <property type="entry name" value="Uracil-DNA_glycosylase-like"/>
</dbReference>
<comment type="function">
    <text evidence="2 9">Excises uracil residues from the DNA which can arise as a result of misincorporation of dUMP residues by DNA polymerase or due to deamination of cytosine.</text>
</comment>
<accession>A0A2U1DMK2</accession>
<dbReference type="PANTHER" id="PTHR11264">
    <property type="entry name" value="URACIL-DNA GLYCOSYLASE"/>
    <property type="match status" value="1"/>
</dbReference>
<dbReference type="GO" id="GO:0004844">
    <property type="term" value="F:uracil DNA N-glycosylase activity"/>
    <property type="evidence" value="ECO:0007669"/>
    <property type="project" value="UniProtKB-UniRule"/>
</dbReference>
<reference evidence="11 12" key="1">
    <citation type="submission" date="2018-04" db="EMBL/GenBank/DDBJ databases">
        <title>Genomic Encyclopedia of Type Strains, Phase IV (KMG-IV): sequencing the most valuable type-strain genomes for metagenomic binning, comparative biology and taxonomic classification.</title>
        <authorList>
            <person name="Goeker M."/>
        </authorList>
    </citation>
    <scope>NUCLEOTIDE SEQUENCE [LARGE SCALE GENOMIC DNA]</scope>
    <source>
        <strain evidence="11 12">DSM 20705</strain>
    </source>
</reference>
<gene>
    <name evidence="9" type="primary">ung</name>
    <name evidence="11" type="ORF">C7381_11322</name>
</gene>
<protein>
    <recommendedName>
        <fullName evidence="5 9">Uracil-DNA glycosylase</fullName>
        <shortName evidence="9">UDG</shortName>
        <ecNumber evidence="4 9">3.2.2.27</ecNumber>
    </recommendedName>
</protein>
<organism evidence="11 12">
    <name type="scientific">Ezakiella coagulans</name>
    <dbReference type="NCBI Taxonomy" id="46507"/>
    <lineage>
        <taxon>Bacteria</taxon>
        <taxon>Bacillati</taxon>
        <taxon>Bacillota</taxon>
        <taxon>Tissierellia</taxon>
        <taxon>Ezakiella</taxon>
    </lineage>
</organism>
<dbReference type="NCBIfam" id="TIGR00628">
    <property type="entry name" value="ung"/>
    <property type="match status" value="1"/>
</dbReference>
<dbReference type="EMBL" id="QEKV01000013">
    <property type="protein sequence ID" value="PVY88921.1"/>
    <property type="molecule type" value="Genomic_DNA"/>
</dbReference>
<evidence type="ECO:0000256" key="2">
    <source>
        <dbReference type="ARBA" id="ARBA00002631"/>
    </source>
</evidence>
<evidence type="ECO:0000256" key="1">
    <source>
        <dbReference type="ARBA" id="ARBA00001400"/>
    </source>
</evidence>
<dbReference type="AlphaFoldDB" id="A0A2U1DMK2"/>
<keyword evidence="9" id="KW-0963">Cytoplasm</keyword>
<dbReference type="InterPro" id="IPR036895">
    <property type="entry name" value="Uracil-DNA_glycosylase-like_sf"/>
</dbReference>
<dbReference type="GO" id="GO:0097510">
    <property type="term" value="P:base-excision repair, AP site formation via deaminated base removal"/>
    <property type="evidence" value="ECO:0007669"/>
    <property type="project" value="TreeGrafter"/>
</dbReference>
<dbReference type="CDD" id="cd10027">
    <property type="entry name" value="UDG-F1-like"/>
    <property type="match status" value="1"/>
</dbReference>
<comment type="catalytic activity">
    <reaction evidence="1 9">
        <text>Hydrolyzes single-stranded DNA or mismatched double-stranded DNA and polynucleotides, releasing free uracil.</text>
        <dbReference type="EC" id="3.2.2.27"/>
    </reaction>
</comment>
<comment type="similarity">
    <text evidence="3 9">Belongs to the uracil-DNA glycosylase (UDG) superfamily. UNG family.</text>
</comment>
<comment type="caution">
    <text evidence="11">The sequence shown here is derived from an EMBL/GenBank/DDBJ whole genome shotgun (WGS) entry which is preliminary data.</text>
</comment>
<dbReference type="SMART" id="SM00986">
    <property type="entry name" value="UDG"/>
    <property type="match status" value="1"/>
</dbReference>
<dbReference type="NCBIfam" id="NF003589">
    <property type="entry name" value="PRK05254.1-2"/>
    <property type="match status" value="1"/>
</dbReference>
<feature type="domain" description="Uracil-DNA glycosylase-like" evidence="10">
    <location>
        <begin position="49"/>
        <end position="206"/>
    </location>
</feature>
<dbReference type="Gene3D" id="3.40.470.10">
    <property type="entry name" value="Uracil-DNA glycosylase-like domain"/>
    <property type="match status" value="1"/>
</dbReference>
<evidence type="ECO:0000256" key="7">
    <source>
        <dbReference type="ARBA" id="ARBA00022801"/>
    </source>
</evidence>
<dbReference type="InterPro" id="IPR002043">
    <property type="entry name" value="UDG_fam1"/>
</dbReference>
<feature type="active site" description="Proton acceptor" evidence="9">
    <location>
        <position position="64"/>
    </location>
</feature>
<keyword evidence="6 9" id="KW-0227">DNA damage</keyword>
<evidence type="ECO:0000256" key="4">
    <source>
        <dbReference type="ARBA" id="ARBA00012030"/>
    </source>
</evidence>
<dbReference type="HAMAP" id="MF_00148">
    <property type="entry name" value="UDG"/>
    <property type="match status" value="1"/>
</dbReference>
<dbReference type="EC" id="3.2.2.27" evidence="4 9"/>
<dbReference type="PANTHER" id="PTHR11264:SF0">
    <property type="entry name" value="URACIL-DNA GLYCOSYLASE"/>
    <property type="match status" value="1"/>
</dbReference>
<dbReference type="SUPFAM" id="SSF52141">
    <property type="entry name" value="Uracil-DNA glycosylase-like"/>
    <property type="match status" value="1"/>
</dbReference>
<proteinExistence type="inferred from homology"/>
<dbReference type="GO" id="GO:0005737">
    <property type="term" value="C:cytoplasm"/>
    <property type="evidence" value="ECO:0007669"/>
    <property type="project" value="UniProtKB-SubCell"/>
</dbReference>
<dbReference type="NCBIfam" id="NF003588">
    <property type="entry name" value="PRK05254.1-1"/>
    <property type="match status" value="1"/>
</dbReference>
<evidence type="ECO:0000313" key="12">
    <source>
        <dbReference type="Proteomes" id="UP000245793"/>
    </source>
</evidence>
<dbReference type="SMART" id="SM00987">
    <property type="entry name" value="UreE_C"/>
    <property type="match status" value="1"/>
</dbReference>
<dbReference type="Proteomes" id="UP000245793">
    <property type="component" value="Unassembled WGS sequence"/>
</dbReference>
<comment type="subcellular location">
    <subcellularLocation>
        <location evidence="9">Cytoplasm</location>
    </subcellularLocation>
</comment>
<keyword evidence="12" id="KW-1185">Reference proteome</keyword>
<evidence type="ECO:0000256" key="8">
    <source>
        <dbReference type="ARBA" id="ARBA00023204"/>
    </source>
</evidence>
<dbReference type="RefSeq" id="WP_116480570.1">
    <property type="nucleotide sequence ID" value="NZ_QEKV01000013.1"/>
</dbReference>
<evidence type="ECO:0000259" key="10">
    <source>
        <dbReference type="SMART" id="SM00986"/>
    </source>
</evidence>